<reference evidence="2" key="1">
    <citation type="journal article" date="2019" name="Curr. Biol.">
        <title>Genome Sequence of Striga asiatica Provides Insight into the Evolution of Plant Parasitism.</title>
        <authorList>
            <person name="Yoshida S."/>
            <person name="Kim S."/>
            <person name="Wafula E.K."/>
            <person name="Tanskanen J."/>
            <person name="Kim Y.M."/>
            <person name="Honaas L."/>
            <person name="Yang Z."/>
            <person name="Spallek T."/>
            <person name="Conn C.E."/>
            <person name="Ichihashi Y."/>
            <person name="Cheong K."/>
            <person name="Cui S."/>
            <person name="Der J.P."/>
            <person name="Gundlach H."/>
            <person name="Jiao Y."/>
            <person name="Hori C."/>
            <person name="Ishida J.K."/>
            <person name="Kasahara H."/>
            <person name="Kiba T."/>
            <person name="Kim M.S."/>
            <person name="Koo N."/>
            <person name="Laohavisit A."/>
            <person name="Lee Y.H."/>
            <person name="Lumba S."/>
            <person name="McCourt P."/>
            <person name="Mortimer J.C."/>
            <person name="Mutuku J.M."/>
            <person name="Nomura T."/>
            <person name="Sasaki-Sekimoto Y."/>
            <person name="Seto Y."/>
            <person name="Wang Y."/>
            <person name="Wakatake T."/>
            <person name="Sakakibara H."/>
            <person name="Demura T."/>
            <person name="Yamaguchi S."/>
            <person name="Yoneyama K."/>
            <person name="Manabe R.I."/>
            <person name="Nelson D.C."/>
            <person name="Schulman A.H."/>
            <person name="Timko M.P."/>
            <person name="dePamphilis C.W."/>
            <person name="Choi D."/>
            <person name="Shirasu K."/>
        </authorList>
    </citation>
    <scope>NUCLEOTIDE SEQUENCE [LARGE SCALE GENOMIC DNA]</scope>
    <source>
        <strain evidence="2">cv. UVA1</strain>
    </source>
</reference>
<keyword evidence="2" id="KW-1185">Reference proteome</keyword>
<proteinExistence type="predicted"/>
<dbReference type="EMBL" id="BKCP01011737">
    <property type="protein sequence ID" value="GER55358.1"/>
    <property type="molecule type" value="Genomic_DNA"/>
</dbReference>
<organism evidence="1 2">
    <name type="scientific">Striga asiatica</name>
    <name type="common">Asiatic witchweed</name>
    <name type="synonym">Buchnera asiatica</name>
    <dbReference type="NCBI Taxonomy" id="4170"/>
    <lineage>
        <taxon>Eukaryota</taxon>
        <taxon>Viridiplantae</taxon>
        <taxon>Streptophyta</taxon>
        <taxon>Embryophyta</taxon>
        <taxon>Tracheophyta</taxon>
        <taxon>Spermatophyta</taxon>
        <taxon>Magnoliopsida</taxon>
        <taxon>eudicotyledons</taxon>
        <taxon>Gunneridae</taxon>
        <taxon>Pentapetalae</taxon>
        <taxon>asterids</taxon>
        <taxon>lamiids</taxon>
        <taxon>Lamiales</taxon>
        <taxon>Orobanchaceae</taxon>
        <taxon>Buchnereae</taxon>
        <taxon>Striga</taxon>
    </lineage>
</organism>
<name>A0A5A7RD67_STRAF</name>
<accession>A0A5A7RD67</accession>
<dbReference type="Proteomes" id="UP000325081">
    <property type="component" value="Unassembled WGS sequence"/>
</dbReference>
<keyword evidence="1" id="KW-0255">Endonuclease</keyword>
<gene>
    <name evidence="1" type="ORF">STAS_33014</name>
</gene>
<dbReference type="GO" id="GO:0004519">
    <property type="term" value="F:endonuclease activity"/>
    <property type="evidence" value="ECO:0007669"/>
    <property type="project" value="UniProtKB-KW"/>
</dbReference>
<dbReference type="AlphaFoldDB" id="A0A5A7RD67"/>
<comment type="caution">
    <text evidence="1">The sequence shown here is derived from an EMBL/GenBank/DDBJ whole genome shotgun (WGS) entry which is preliminary data.</text>
</comment>
<protein>
    <submittedName>
        <fullName evidence="1">Restriction endonuclease type I</fullName>
    </submittedName>
</protein>
<sequence length="116" mass="13129">MLFLLGLLLAAERFGLGLAFLLFAEALKALLLDLGALEEFLAAYILREALPLFQKLLLKDVHGTGLGLIKESSGKGRWNPSSWVGHQAWNRRQKDLNNHPIRLIYIKELDICEFQN</sequence>
<evidence type="ECO:0000313" key="2">
    <source>
        <dbReference type="Proteomes" id="UP000325081"/>
    </source>
</evidence>
<keyword evidence="1" id="KW-0540">Nuclease</keyword>
<evidence type="ECO:0000313" key="1">
    <source>
        <dbReference type="EMBL" id="GER55358.1"/>
    </source>
</evidence>
<keyword evidence="1" id="KW-0378">Hydrolase</keyword>